<dbReference type="SMART" id="SM00422">
    <property type="entry name" value="HTH_MERR"/>
    <property type="match status" value="1"/>
</dbReference>
<dbReference type="PANTHER" id="PTHR30204">
    <property type="entry name" value="REDOX-CYCLING DRUG-SENSING TRANSCRIPTIONAL ACTIVATOR SOXR"/>
    <property type="match status" value="1"/>
</dbReference>
<organism evidence="4 5">
    <name type="scientific">Clostridium rhizosphaerae</name>
    <dbReference type="NCBI Taxonomy" id="2803861"/>
    <lineage>
        <taxon>Bacteria</taxon>
        <taxon>Bacillati</taxon>
        <taxon>Bacillota</taxon>
        <taxon>Clostridia</taxon>
        <taxon>Eubacteriales</taxon>
        <taxon>Clostridiaceae</taxon>
        <taxon>Clostridium</taxon>
    </lineage>
</organism>
<dbReference type="Gene3D" id="1.10.1660.10">
    <property type="match status" value="1"/>
</dbReference>
<dbReference type="RefSeq" id="WP_202747483.1">
    <property type="nucleotide sequence ID" value="NZ_JAESWC010000002.1"/>
</dbReference>
<evidence type="ECO:0000256" key="2">
    <source>
        <dbReference type="SAM" id="Coils"/>
    </source>
</evidence>
<proteinExistence type="predicted"/>
<comment type="caution">
    <text evidence="4">The sequence shown here is derived from an EMBL/GenBank/DDBJ whole genome shotgun (WGS) entry which is preliminary data.</text>
</comment>
<feature type="domain" description="HTH merR-type" evidence="3">
    <location>
        <begin position="5"/>
        <end position="74"/>
    </location>
</feature>
<evidence type="ECO:0000259" key="3">
    <source>
        <dbReference type="PROSITE" id="PS50937"/>
    </source>
</evidence>
<accession>A0ABS1T695</accession>
<keyword evidence="1" id="KW-0238">DNA-binding</keyword>
<dbReference type="PANTHER" id="PTHR30204:SF58">
    <property type="entry name" value="HTH-TYPE TRANSCRIPTIONAL REGULATOR YFMP"/>
    <property type="match status" value="1"/>
</dbReference>
<evidence type="ECO:0000313" key="4">
    <source>
        <dbReference type="EMBL" id="MBL4934840.1"/>
    </source>
</evidence>
<keyword evidence="2" id="KW-0175">Coiled coil</keyword>
<dbReference type="EMBL" id="JAESWC010000002">
    <property type="protein sequence ID" value="MBL4934840.1"/>
    <property type="molecule type" value="Genomic_DNA"/>
</dbReference>
<name>A0ABS1T695_9CLOT</name>
<feature type="coiled-coil region" evidence="2">
    <location>
        <begin position="92"/>
        <end position="126"/>
    </location>
</feature>
<reference evidence="4 5" key="1">
    <citation type="submission" date="2021-01" db="EMBL/GenBank/DDBJ databases">
        <title>Genome public.</title>
        <authorList>
            <person name="Liu C."/>
            <person name="Sun Q."/>
        </authorList>
    </citation>
    <scope>NUCLEOTIDE SEQUENCE [LARGE SCALE GENOMIC DNA]</scope>
    <source>
        <strain evidence="4 5">YIM B02515</strain>
    </source>
</reference>
<dbReference type="InterPro" id="IPR047057">
    <property type="entry name" value="MerR_fam"/>
</dbReference>
<keyword evidence="5" id="KW-1185">Reference proteome</keyword>
<dbReference type="SUPFAM" id="SSF46955">
    <property type="entry name" value="Putative DNA-binding domain"/>
    <property type="match status" value="1"/>
</dbReference>
<evidence type="ECO:0000313" key="5">
    <source>
        <dbReference type="Proteomes" id="UP000632377"/>
    </source>
</evidence>
<dbReference type="PROSITE" id="PS50937">
    <property type="entry name" value="HTH_MERR_2"/>
    <property type="match status" value="1"/>
</dbReference>
<dbReference type="Proteomes" id="UP000632377">
    <property type="component" value="Unassembled WGS sequence"/>
</dbReference>
<gene>
    <name evidence="4" type="ORF">JK636_03610</name>
</gene>
<dbReference type="Pfam" id="PF13411">
    <property type="entry name" value="MerR_1"/>
    <property type="match status" value="1"/>
</dbReference>
<evidence type="ECO:0000256" key="1">
    <source>
        <dbReference type="ARBA" id="ARBA00023125"/>
    </source>
</evidence>
<dbReference type="InterPro" id="IPR000551">
    <property type="entry name" value="MerR-type_HTH_dom"/>
</dbReference>
<dbReference type="CDD" id="cd00592">
    <property type="entry name" value="HTH_MerR-like"/>
    <property type="match status" value="1"/>
</dbReference>
<sequence>MESKYYKIEEVAIKTGLTKRAIRYYEDIELIKPVRAESSYRLYTEEDIEKIIRIKELRDSLGFSLNEVKVIFDLEVDLKSIFKGEKKDEVLVEKSKNLIKNQIKLIEEKEQTFERVKNKCVEILEKLEALR</sequence>
<dbReference type="InterPro" id="IPR009061">
    <property type="entry name" value="DNA-bd_dom_put_sf"/>
</dbReference>
<protein>
    <submittedName>
        <fullName evidence="4">MerR family transcriptional regulator</fullName>
    </submittedName>
</protein>